<dbReference type="EMBL" id="JBHSDP010000011">
    <property type="protein sequence ID" value="MFC4328293.1"/>
    <property type="molecule type" value="Genomic_DNA"/>
</dbReference>
<evidence type="ECO:0000313" key="3">
    <source>
        <dbReference type="Proteomes" id="UP001595824"/>
    </source>
</evidence>
<reference evidence="3" key="1">
    <citation type="journal article" date="2019" name="Int. J. Syst. Evol. Microbiol.">
        <title>The Global Catalogue of Microorganisms (GCM) 10K type strain sequencing project: providing services to taxonomists for standard genome sequencing and annotation.</title>
        <authorList>
            <consortium name="The Broad Institute Genomics Platform"/>
            <consortium name="The Broad Institute Genome Sequencing Center for Infectious Disease"/>
            <person name="Wu L."/>
            <person name="Ma J."/>
        </authorList>
    </citation>
    <scope>NUCLEOTIDE SEQUENCE [LARGE SCALE GENOMIC DNA]</scope>
    <source>
        <strain evidence="3">PCU 347</strain>
    </source>
</reference>
<proteinExistence type="predicted"/>
<dbReference type="RefSeq" id="WP_381738446.1">
    <property type="nucleotide sequence ID" value="NZ_JBHSDP010000011.1"/>
</dbReference>
<evidence type="ECO:0000313" key="2">
    <source>
        <dbReference type="EMBL" id="MFC4328293.1"/>
    </source>
</evidence>
<dbReference type="Proteomes" id="UP001595824">
    <property type="component" value="Unassembled WGS sequence"/>
</dbReference>
<protein>
    <submittedName>
        <fullName evidence="2">Uncharacterized protein</fullName>
    </submittedName>
</protein>
<comment type="caution">
    <text evidence="2">The sequence shown here is derived from an EMBL/GenBank/DDBJ whole genome shotgun (WGS) entry which is preliminary data.</text>
</comment>
<feature type="coiled-coil region" evidence="1">
    <location>
        <begin position="117"/>
        <end position="148"/>
    </location>
</feature>
<gene>
    <name evidence="2" type="ORF">ACFPC0_10695</name>
</gene>
<name>A0ABV8TCP0_9ACTN</name>
<sequence length="385" mass="43804">MMTDTPEPAYWRVDNDAELLYSLDGLNEDEVVHSITGDQPVDPMDTGEDFLRPLEAARATPDELTQWHQAHASLKLTVFKADEALEAARAAWEAAQKAHHNVLKAAWEAYEPTDRVIAGRRDEVNEMRDKAEQELREAAQEAKDKEDAELGPRTWVTYEPNVALVKNSPDMAVPVIHLAGCKVTEGREDYTYKDEYRYARKDDVEVVLLKGAPRYARGRATPDRLPTKLCGRCKPHESLHEALGETYEEWRRELESIQEPAPTHAGMAGVLGLKDEWRRYKTDGYTVTSSTYYREENLIEPYEELIGWYDGEREVVVPNEEKLARLEEILPGRGFAVRRVKSPAAFHTGKEWSDTAVAVRRLTKAEKRQRKEDAAATARFRGQPG</sequence>
<evidence type="ECO:0000256" key="1">
    <source>
        <dbReference type="SAM" id="Coils"/>
    </source>
</evidence>
<organism evidence="2 3">
    <name type="scientific">Streptomyces andamanensis</name>
    <dbReference type="NCBI Taxonomy" id="1565035"/>
    <lineage>
        <taxon>Bacteria</taxon>
        <taxon>Bacillati</taxon>
        <taxon>Actinomycetota</taxon>
        <taxon>Actinomycetes</taxon>
        <taxon>Kitasatosporales</taxon>
        <taxon>Streptomycetaceae</taxon>
        <taxon>Streptomyces</taxon>
    </lineage>
</organism>
<keyword evidence="1" id="KW-0175">Coiled coil</keyword>
<accession>A0ABV8TCP0</accession>
<keyword evidence="3" id="KW-1185">Reference proteome</keyword>